<dbReference type="CDD" id="cd13553">
    <property type="entry name" value="PBP2_NrtA_CpmA_like"/>
    <property type="match status" value="1"/>
</dbReference>
<evidence type="ECO:0000256" key="2">
    <source>
        <dbReference type="ARBA" id="ARBA00022448"/>
    </source>
</evidence>
<comment type="similarity">
    <text evidence="7">Belongs to the CmpA/NrtA family.</text>
</comment>
<protein>
    <submittedName>
        <fullName evidence="8">Bicarbonate-binding protein</fullName>
    </submittedName>
</protein>
<evidence type="ECO:0000256" key="5">
    <source>
        <dbReference type="ARBA" id="ARBA00022729"/>
    </source>
</evidence>
<dbReference type="InterPro" id="IPR006311">
    <property type="entry name" value="TAT_signal"/>
</dbReference>
<sequence>MTDRIDDEAGAAMDMGRRTFLKTGTTAAAGLAAAASMSSPVFAAGGKPEVKGAKLGFIALTDASPLIIAKELGLFAKYGMPDVVVAKQASWGATRDNLVLGSGGGGIDGAHILSPMPYLLTLGAIGKATPMNILARLNVNGQAISVEKAYLAARTDINAARMKPLIAQRKAAGRKITMAMTFPGGTHDLWIRYWLAAQGINPDVDVELITIPPAQMVANMKANTMEAFCVGEPWNDQLVAQGLGYTAVSTGQLWMNHPEKAFGMRADWVAANPNAAIALTAAVIDAQRWCDNPANNAKLAEIVGGRDWLKVPVTDIKDRLLGNFTMGDGRVFTNAPFKMKFWGSNASFPYKSHDLWFLTEDQRWGKLPANLNKTAAVAKVNRSDIWRKAAMLAKVPAAQIPKSDSRGVEKFFDGKVFDPANPAAYLASLKIKKI</sequence>
<keyword evidence="6" id="KW-0472">Membrane</keyword>
<evidence type="ECO:0000256" key="7">
    <source>
        <dbReference type="ARBA" id="ARBA00024031"/>
    </source>
</evidence>
<proteinExistence type="inferred from homology"/>
<dbReference type="EMBL" id="NWUF01000023">
    <property type="protein sequence ID" value="PCE40740.1"/>
    <property type="molecule type" value="Genomic_DNA"/>
</dbReference>
<dbReference type="RefSeq" id="WP_096367708.1">
    <property type="nucleotide sequence ID" value="NZ_CP023449.1"/>
</dbReference>
<gene>
    <name evidence="8" type="ORF">COO09_18655</name>
</gene>
<dbReference type="AlphaFoldDB" id="A0A2A4FSP4"/>
<dbReference type="OrthoDB" id="570524at2"/>
<comment type="subcellular location">
    <subcellularLocation>
        <location evidence="1">Endomembrane system</location>
    </subcellularLocation>
</comment>
<dbReference type="KEGG" id="rdi:CMV14_09545"/>
<reference evidence="8 9" key="1">
    <citation type="submission" date="2017-09" db="EMBL/GenBank/DDBJ databases">
        <title>The Catabolism of 3,6-Dichlorosalicylic acid is Initiated by the Cytochrome P450 Monooxygenase DsmABC in Rhizorhabdus dicambivorans Ndbn-20.</title>
        <authorList>
            <person name="Na L."/>
        </authorList>
    </citation>
    <scope>NUCLEOTIDE SEQUENCE [LARGE SCALE GENOMIC DNA]</scope>
    <source>
        <strain evidence="8 9">Ndbn-20m</strain>
    </source>
</reference>
<evidence type="ECO:0000256" key="6">
    <source>
        <dbReference type="ARBA" id="ARBA00023136"/>
    </source>
</evidence>
<evidence type="ECO:0000313" key="9">
    <source>
        <dbReference type="Proteomes" id="UP000218934"/>
    </source>
</evidence>
<evidence type="ECO:0000256" key="4">
    <source>
        <dbReference type="ARBA" id="ARBA00022519"/>
    </source>
</evidence>
<keyword evidence="3" id="KW-1003">Cell membrane</keyword>
<dbReference type="GO" id="GO:0012505">
    <property type="term" value="C:endomembrane system"/>
    <property type="evidence" value="ECO:0007669"/>
    <property type="project" value="UniProtKB-SubCell"/>
</dbReference>
<dbReference type="PANTHER" id="PTHR30024:SF7">
    <property type="entry name" value="NITRATE_NITRITE BINDING PROTEIN NRTA"/>
    <property type="match status" value="1"/>
</dbReference>
<dbReference type="Pfam" id="PF13379">
    <property type="entry name" value="NMT1_2"/>
    <property type="match status" value="1"/>
</dbReference>
<dbReference type="Proteomes" id="UP000218934">
    <property type="component" value="Unassembled WGS sequence"/>
</dbReference>
<keyword evidence="4" id="KW-0997">Cell inner membrane</keyword>
<accession>A0A2A4FSP4</accession>
<comment type="caution">
    <text evidence="8">The sequence shown here is derived from an EMBL/GenBank/DDBJ whole genome shotgun (WGS) entry which is preliminary data.</text>
</comment>
<dbReference type="Gene3D" id="3.40.190.10">
    <property type="entry name" value="Periplasmic binding protein-like II"/>
    <property type="match status" value="2"/>
</dbReference>
<evidence type="ECO:0000256" key="1">
    <source>
        <dbReference type="ARBA" id="ARBA00004308"/>
    </source>
</evidence>
<name>A0A2A4FSP4_9SPHN</name>
<keyword evidence="2" id="KW-0813">Transport</keyword>
<keyword evidence="9" id="KW-1185">Reference proteome</keyword>
<dbReference type="PROSITE" id="PS51318">
    <property type="entry name" value="TAT"/>
    <property type="match status" value="1"/>
</dbReference>
<dbReference type="PANTHER" id="PTHR30024">
    <property type="entry name" value="ALIPHATIC SULFONATES-BINDING PROTEIN-RELATED"/>
    <property type="match status" value="1"/>
</dbReference>
<keyword evidence="5" id="KW-0732">Signal</keyword>
<organism evidence="8 9">
    <name type="scientific">Rhizorhabdus dicambivorans</name>
    <dbReference type="NCBI Taxonomy" id="1850238"/>
    <lineage>
        <taxon>Bacteria</taxon>
        <taxon>Pseudomonadati</taxon>
        <taxon>Pseudomonadota</taxon>
        <taxon>Alphaproteobacteria</taxon>
        <taxon>Sphingomonadales</taxon>
        <taxon>Sphingomonadaceae</taxon>
        <taxon>Rhizorhabdus</taxon>
    </lineage>
</organism>
<evidence type="ECO:0000313" key="8">
    <source>
        <dbReference type="EMBL" id="PCE40740.1"/>
    </source>
</evidence>
<evidence type="ECO:0000256" key="3">
    <source>
        <dbReference type="ARBA" id="ARBA00022475"/>
    </source>
</evidence>
<dbReference type="SUPFAM" id="SSF53850">
    <property type="entry name" value="Periplasmic binding protein-like II"/>
    <property type="match status" value="1"/>
</dbReference>
<dbReference type="InterPro" id="IPR044527">
    <property type="entry name" value="NrtA/CpmA_ABC-bd_dom"/>
</dbReference>